<reference evidence="4 5" key="1">
    <citation type="submission" date="2024-05" db="EMBL/GenBank/DDBJ databases">
        <authorList>
            <person name="Liu Q."/>
            <person name="Xin Y.-H."/>
        </authorList>
    </citation>
    <scope>NUCLEOTIDE SEQUENCE [LARGE SCALE GENOMIC DNA]</scope>
    <source>
        <strain evidence="4 5">CGMCC 1.10181</strain>
    </source>
</reference>
<dbReference type="PANTHER" id="PTHR30469:SF37">
    <property type="entry name" value="RAGD PROTEIN"/>
    <property type="match status" value="1"/>
</dbReference>
<accession>A0ABU9Y741</accession>
<dbReference type="Pfam" id="PF25954">
    <property type="entry name" value="Beta-barrel_RND_2"/>
    <property type="match status" value="1"/>
</dbReference>
<protein>
    <submittedName>
        <fullName evidence="4">Efflux RND transporter periplasmic adaptor subunit</fullName>
    </submittedName>
</protein>
<dbReference type="Gene3D" id="2.40.420.20">
    <property type="match status" value="1"/>
</dbReference>
<evidence type="ECO:0000256" key="1">
    <source>
        <dbReference type="ARBA" id="ARBA00009477"/>
    </source>
</evidence>
<dbReference type="InterPro" id="IPR006143">
    <property type="entry name" value="RND_pump_MFP"/>
</dbReference>
<evidence type="ECO:0000259" key="3">
    <source>
        <dbReference type="Pfam" id="PF25967"/>
    </source>
</evidence>
<dbReference type="NCBIfam" id="TIGR01730">
    <property type="entry name" value="RND_mfp"/>
    <property type="match status" value="1"/>
</dbReference>
<name>A0ABU9Y741_9SPHN</name>
<dbReference type="Gene3D" id="2.40.30.170">
    <property type="match status" value="1"/>
</dbReference>
<sequence>MSDSAQTETVTAPKGLKAAGIGAVLVAVAVVAMGAVTRAEDAHEAQHISDASSIPTVHLVPVTGGAAGDALNLPGTMEAWDAAKIYARVPGYVKAWYRDIGAVVPANAPLGSIDTPELDQQIIHARAALASARAAETLASDTAARWNDLLTTNSVSKQEAAEKNGDLAVKRAAVQGATADLGRLLAQKAFATVRAPFAGVVTTRAADIGDLVGPGATSQQPLFAIANISRLRIYVSVPQAYSAGMKPGLMATLTVPEYPGQAFKAQLIGDANAIDPQSGTMRVQLVADNPGGALKPGSYAQVRFDVPGGGGAVQIPSSALIFRAQGTQVALVGPDAHIRLQSVKLGRDLGATVEVRSGLAAGVKVVDNPPDSIADGELVRIGSPRHV</sequence>
<dbReference type="Gene3D" id="1.10.287.470">
    <property type="entry name" value="Helix hairpin bin"/>
    <property type="match status" value="1"/>
</dbReference>
<proteinExistence type="inferred from homology"/>
<organism evidence="4 5">
    <name type="scientific">Sphingomonas oligophenolica</name>
    <dbReference type="NCBI Taxonomy" id="301154"/>
    <lineage>
        <taxon>Bacteria</taxon>
        <taxon>Pseudomonadati</taxon>
        <taxon>Pseudomonadota</taxon>
        <taxon>Alphaproteobacteria</taxon>
        <taxon>Sphingomonadales</taxon>
        <taxon>Sphingomonadaceae</taxon>
        <taxon>Sphingomonas</taxon>
    </lineage>
</organism>
<dbReference type="RefSeq" id="WP_343892119.1">
    <property type="nucleotide sequence ID" value="NZ_BAAAEH010000050.1"/>
</dbReference>
<dbReference type="SUPFAM" id="SSF111369">
    <property type="entry name" value="HlyD-like secretion proteins"/>
    <property type="match status" value="1"/>
</dbReference>
<gene>
    <name evidence="4" type="ORF">ABC974_18505</name>
</gene>
<dbReference type="Pfam" id="PF25967">
    <property type="entry name" value="RND-MFP_C"/>
    <property type="match status" value="1"/>
</dbReference>
<keyword evidence="5" id="KW-1185">Reference proteome</keyword>
<evidence type="ECO:0000259" key="2">
    <source>
        <dbReference type="Pfam" id="PF25954"/>
    </source>
</evidence>
<dbReference type="Proteomes" id="UP001419910">
    <property type="component" value="Unassembled WGS sequence"/>
</dbReference>
<dbReference type="EMBL" id="JBDIME010000019">
    <property type="protein sequence ID" value="MEN2791630.1"/>
    <property type="molecule type" value="Genomic_DNA"/>
</dbReference>
<feature type="domain" description="CusB-like beta-barrel" evidence="2">
    <location>
        <begin position="235"/>
        <end position="305"/>
    </location>
</feature>
<dbReference type="InterPro" id="IPR058627">
    <property type="entry name" value="MdtA-like_C"/>
</dbReference>
<comment type="similarity">
    <text evidence="1">Belongs to the membrane fusion protein (MFP) (TC 8.A.1) family.</text>
</comment>
<dbReference type="Gene3D" id="2.40.50.100">
    <property type="match status" value="1"/>
</dbReference>
<dbReference type="InterPro" id="IPR058792">
    <property type="entry name" value="Beta-barrel_RND_2"/>
</dbReference>
<feature type="domain" description="Multidrug resistance protein MdtA-like C-terminal permuted SH3" evidence="3">
    <location>
        <begin position="312"/>
        <end position="366"/>
    </location>
</feature>
<dbReference type="PANTHER" id="PTHR30469">
    <property type="entry name" value="MULTIDRUG RESISTANCE PROTEIN MDTA"/>
    <property type="match status" value="1"/>
</dbReference>
<comment type="caution">
    <text evidence="4">The sequence shown here is derived from an EMBL/GenBank/DDBJ whole genome shotgun (WGS) entry which is preliminary data.</text>
</comment>
<evidence type="ECO:0000313" key="5">
    <source>
        <dbReference type="Proteomes" id="UP001419910"/>
    </source>
</evidence>
<evidence type="ECO:0000313" key="4">
    <source>
        <dbReference type="EMBL" id="MEN2791630.1"/>
    </source>
</evidence>